<reference evidence="1 2" key="1">
    <citation type="journal article" date="2023" name="Plants (Basel)">
        <title>Bridging the Gap: Combining Genomics and Transcriptomics Approaches to Understand Stylosanthes scabra, an Orphan Legume from the Brazilian Caatinga.</title>
        <authorList>
            <person name="Ferreira-Neto J.R.C."/>
            <person name="da Silva M.D."/>
            <person name="Binneck E."/>
            <person name="de Melo N.F."/>
            <person name="da Silva R.H."/>
            <person name="de Melo A.L.T.M."/>
            <person name="Pandolfi V."/>
            <person name="Bustamante F.O."/>
            <person name="Brasileiro-Vidal A.C."/>
            <person name="Benko-Iseppon A.M."/>
        </authorList>
    </citation>
    <scope>NUCLEOTIDE SEQUENCE [LARGE SCALE GENOMIC DNA]</scope>
    <source>
        <tissue evidence="1">Leaves</tissue>
    </source>
</reference>
<comment type="caution">
    <text evidence="1">The sequence shown here is derived from an EMBL/GenBank/DDBJ whole genome shotgun (WGS) entry which is preliminary data.</text>
</comment>
<proteinExistence type="predicted"/>
<keyword evidence="2" id="KW-1185">Reference proteome</keyword>
<dbReference type="Proteomes" id="UP001341840">
    <property type="component" value="Unassembled WGS sequence"/>
</dbReference>
<gene>
    <name evidence="1" type="ORF">PIB30_088583</name>
</gene>
<evidence type="ECO:0000313" key="2">
    <source>
        <dbReference type="Proteomes" id="UP001341840"/>
    </source>
</evidence>
<accession>A0ABU6RV35</accession>
<name>A0ABU6RV35_9FABA</name>
<protein>
    <submittedName>
        <fullName evidence="1">Uncharacterized protein</fullName>
    </submittedName>
</protein>
<dbReference type="EMBL" id="JASCZI010031822">
    <property type="protein sequence ID" value="MED6127493.1"/>
    <property type="molecule type" value="Genomic_DNA"/>
</dbReference>
<organism evidence="1 2">
    <name type="scientific">Stylosanthes scabra</name>
    <dbReference type="NCBI Taxonomy" id="79078"/>
    <lineage>
        <taxon>Eukaryota</taxon>
        <taxon>Viridiplantae</taxon>
        <taxon>Streptophyta</taxon>
        <taxon>Embryophyta</taxon>
        <taxon>Tracheophyta</taxon>
        <taxon>Spermatophyta</taxon>
        <taxon>Magnoliopsida</taxon>
        <taxon>eudicotyledons</taxon>
        <taxon>Gunneridae</taxon>
        <taxon>Pentapetalae</taxon>
        <taxon>rosids</taxon>
        <taxon>fabids</taxon>
        <taxon>Fabales</taxon>
        <taxon>Fabaceae</taxon>
        <taxon>Papilionoideae</taxon>
        <taxon>50 kb inversion clade</taxon>
        <taxon>dalbergioids sensu lato</taxon>
        <taxon>Dalbergieae</taxon>
        <taxon>Pterocarpus clade</taxon>
        <taxon>Stylosanthes</taxon>
    </lineage>
</organism>
<sequence length="223" mass="24667">MLSLRLYFGKVVVSLGPAMVEEHGEILVLHPKHLQSVQSVVIRNKVPLSTHQQRVVVRVISSQTGHISLRKEDTPVIIKKTSIKALKHPLTILSQSTSPSEFAALGSQINEAVVGNSVNKITIFPRISRSTTIFLTWISDCVEVPNDKPISRKSSSKIPNFFECLFPLMLSRASIDNSKGLGLFISFSYFRMDELIIDLYGPKPNISSVSQNSYTSTKPSCLG</sequence>
<evidence type="ECO:0000313" key="1">
    <source>
        <dbReference type="EMBL" id="MED6127493.1"/>
    </source>
</evidence>